<keyword evidence="6 12" id="KW-0862">Zinc</keyword>
<feature type="compositionally biased region" description="Polar residues" evidence="13">
    <location>
        <begin position="457"/>
        <end position="468"/>
    </location>
</feature>
<evidence type="ECO:0000256" key="11">
    <source>
        <dbReference type="PROSITE-ProRule" id="PRU00176"/>
    </source>
</evidence>
<evidence type="ECO:0000256" key="3">
    <source>
        <dbReference type="ARBA" id="ARBA00022723"/>
    </source>
</evidence>
<feature type="domain" description="C3H1-type" evidence="15">
    <location>
        <begin position="280"/>
        <end position="307"/>
    </location>
</feature>
<dbReference type="GO" id="GO:0003677">
    <property type="term" value="F:DNA binding"/>
    <property type="evidence" value="ECO:0007669"/>
    <property type="project" value="UniProtKB-KW"/>
</dbReference>
<evidence type="ECO:0000256" key="2">
    <source>
        <dbReference type="ARBA" id="ARBA00022664"/>
    </source>
</evidence>
<evidence type="ECO:0000313" key="16">
    <source>
        <dbReference type="EMBL" id="CAG8564174.1"/>
    </source>
</evidence>
<evidence type="ECO:0000256" key="7">
    <source>
        <dbReference type="ARBA" id="ARBA00022884"/>
    </source>
</evidence>
<name>A0A9N9BDK5_9GLOM</name>
<evidence type="ECO:0000256" key="8">
    <source>
        <dbReference type="ARBA" id="ARBA00023125"/>
    </source>
</evidence>
<dbReference type="Gene3D" id="3.30.70.330">
    <property type="match status" value="1"/>
</dbReference>
<feature type="compositionally biased region" description="Polar residues" evidence="13">
    <location>
        <begin position="330"/>
        <end position="342"/>
    </location>
</feature>
<keyword evidence="2" id="KW-0507">mRNA processing</keyword>
<keyword evidence="10" id="KW-0539">Nucleus</keyword>
<dbReference type="EMBL" id="CAJVPI010000701">
    <property type="protein sequence ID" value="CAG8564174.1"/>
    <property type="molecule type" value="Genomic_DNA"/>
</dbReference>
<dbReference type="AlphaFoldDB" id="A0A9N9BDK5"/>
<feature type="compositionally biased region" description="Low complexity" evidence="13">
    <location>
        <begin position="475"/>
        <end position="484"/>
    </location>
</feature>
<dbReference type="GO" id="GO:0003723">
    <property type="term" value="F:RNA binding"/>
    <property type="evidence" value="ECO:0007669"/>
    <property type="project" value="UniProtKB-UniRule"/>
</dbReference>
<keyword evidence="3 12" id="KW-0479">Metal-binding</keyword>
<feature type="region of interest" description="Disordered" evidence="13">
    <location>
        <begin position="37"/>
        <end position="57"/>
    </location>
</feature>
<evidence type="ECO:0000256" key="13">
    <source>
        <dbReference type="SAM" id="MobiDB-lite"/>
    </source>
</evidence>
<dbReference type="InterPro" id="IPR036855">
    <property type="entry name" value="Znf_CCCH_sf"/>
</dbReference>
<evidence type="ECO:0000256" key="6">
    <source>
        <dbReference type="ARBA" id="ARBA00022833"/>
    </source>
</evidence>
<dbReference type="OrthoDB" id="423462at2759"/>
<dbReference type="GO" id="GO:0008270">
    <property type="term" value="F:zinc ion binding"/>
    <property type="evidence" value="ECO:0007669"/>
    <property type="project" value="UniProtKB-KW"/>
</dbReference>
<feature type="compositionally biased region" description="Basic and acidic residues" evidence="13">
    <location>
        <begin position="111"/>
        <end position="125"/>
    </location>
</feature>
<evidence type="ECO:0000256" key="10">
    <source>
        <dbReference type="ARBA" id="ARBA00023242"/>
    </source>
</evidence>
<proteinExistence type="predicted"/>
<evidence type="ECO:0000313" key="17">
    <source>
        <dbReference type="Proteomes" id="UP000789739"/>
    </source>
</evidence>
<dbReference type="SMART" id="SM00356">
    <property type="entry name" value="ZnF_C3H1"/>
    <property type="match status" value="2"/>
</dbReference>
<gene>
    <name evidence="16" type="ORF">PBRASI_LOCUS5749</name>
</gene>
<evidence type="ECO:0000256" key="5">
    <source>
        <dbReference type="ARBA" id="ARBA00022771"/>
    </source>
</evidence>
<comment type="subcellular location">
    <subcellularLocation>
        <location evidence="1">Nucleus</location>
    </subcellularLocation>
</comment>
<dbReference type="InterPro" id="IPR000504">
    <property type="entry name" value="RRM_dom"/>
</dbReference>
<dbReference type="FunFam" id="3.30.70.330:FF:000122">
    <property type="entry name" value="Splicing factor U2AF small subunit"/>
    <property type="match status" value="1"/>
</dbReference>
<dbReference type="SUPFAM" id="SSF54928">
    <property type="entry name" value="RNA-binding domain, RBD"/>
    <property type="match status" value="1"/>
</dbReference>
<dbReference type="SUPFAM" id="SSF90229">
    <property type="entry name" value="CCCH zinc finger"/>
    <property type="match status" value="1"/>
</dbReference>
<dbReference type="Pfam" id="PF00076">
    <property type="entry name" value="RRM_1"/>
    <property type="match status" value="1"/>
</dbReference>
<evidence type="ECO:0000256" key="1">
    <source>
        <dbReference type="ARBA" id="ARBA00004123"/>
    </source>
</evidence>
<comment type="caution">
    <text evidence="16">The sequence shown here is derived from an EMBL/GenBank/DDBJ whole genome shotgun (WGS) entry which is preliminary data.</text>
</comment>
<dbReference type="InterPro" id="IPR003954">
    <property type="entry name" value="RRM_euk-type"/>
</dbReference>
<sequence length="505" mass="59988">MDLTDKEYTQKIARKEWRKLRKKQRKKAARVEAAKLRQKLNEEEEKETDEEVKLRKAEETQHNSLRILWEYRERQIEEANARRMEEERRKKIVQENWEKAIKSIKVQQKPIAEHDSKKNNLDEQHNVTPDETDSALATEYGTDKDPINCSFYLKTGACRYGDSCARMHTYPDKSVTVLIKNMYQGMPVNLADEENDDNLEYDEVEAERHFAEFFEDIHAELQKYGKIVQLKVCNNFEPHLRGNVYVQYSKENSAEKAVNEIRGRWYAGKQLIAEYCPVKKWKLGICGFYDKNKCPRGIHCNFLHVFKNPQGLYSEADNNEFENTNRTRSDSVLSINTNNTKPVQPAPLSATHIHQRDTYHRRKHHYEHHSDYYYRHRRNRSRPKDHDDSDEEIYSERDWDKKRDKNERNGRRIKETKRQRVEDKKRRSRKNEEGDRVDDRKRIGDKRSKVESRERTSGNCLYDNNISKDNAYALRSPSRASQSPSHPPRSPSYTLQSPRTPHSPS</sequence>
<dbReference type="GO" id="GO:0000398">
    <property type="term" value="P:mRNA splicing, via spliceosome"/>
    <property type="evidence" value="ECO:0007669"/>
    <property type="project" value="InterPro"/>
</dbReference>
<dbReference type="InterPro" id="IPR035979">
    <property type="entry name" value="RBD_domain_sf"/>
</dbReference>
<evidence type="ECO:0000256" key="9">
    <source>
        <dbReference type="ARBA" id="ARBA00023187"/>
    </source>
</evidence>
<feature type="domain" description="RRM" evidence="14">
    <location>
        <begin position="175"/>
        <end position="278"/>
    </location>
</feature>
<feature type="zinc finger region" description="C3H1-type" evidence="12">
    <location>
        <begin position="280"/>
        <end position="307"/>
    </location>
</feature>
<feature type="zinc finger region" description="C3H1-type" evidence="12">
    <location>
        <begin position="143"/>
        <end position="171"/>
    </location>
</feature>
<keyword evidence="5 12" id="KW-0863">Zinc-finger</keyword>
<accession>A0A9N9BDK5</accession>
<dbReference type="PROSITE" id="PS50103">
    <property type="entry name" value="ZF_C3H1"/>
    <property type="match status" value="2"/>
</dbReference>
<protein>
    <submittedName>
        <fullName evidence="16">9478_t:CDS:1</fullName>
    </submittedName>
</protein>
<feature type="region of interest" description="Disordered" evidence="13">
    <location>
        <begin position="322"/>
        <end position="395"/>
    </location>
</feature>
<feature type="region of interest" description="Disordered" evidence="13">
    <location>
        <begin position="410"/>
        <end position="505"/>
    </location>
</feature>
<keyword evidence="9" id="KW-0508">mRNA splicing</keyword>
<feature type="compositionally biased region" description="Polar residues" evidence="13">
    <location>
        <begin position="493"/>
        <end position="505"/>
    </location>
</feature>
<dbReference type="InterPro" id="IPR012677">
    <property type="entry name" value="Nucleotide-bd_a/b_plait_sf"/>
</dbReference>
<dbReference type="GO" id="GO:0089701">
    <property type="term" value="C:U2AF complex"/>
    <property type="evidence" value="ECO:0007669"/>
    <property type="project" value="InterPro"/>
</dbReference>
<reference evidence="16" key="1">
    <citation type="submission" date="2021-06" db="EMBL/GenBank/DDBJ databases">
        <authorList>
            <person name="Kallberg Y."/>
            <person name="Tangrot J."/>
            <person name="Rosling A."/>
        </authorList>
    </citation>
    <scope>NUCLEOTIDE SEQUENCE</scope>
    <source>
        <strain evidence="16">BR232B</strain>
    </source>
</reference>
<feature type="region of interest" description="Disordered" evidence="13">
    <location>
        <begin position="107"/>
        <end position="131"/>
    </location>
</feature>
<keyword evidence="17" id="KW-1185">Reference proteome</keyword>
<dbReference type="InterPro" id="IPR009145">
    <property type="entry name" value="U2AF_small"/>
</dbReference>
<evidence type="ECO:0000256" key="12">
    <source>
        <dbReference type="PROSITE-ProRule" id="PRU00723"/>
    </source>
</evidence>
<dbReference type="SMART" id="SM00361">
    <property type="entry name" value="RRM_1"/>
    <property type="match status" value="1"/>
</dbReference>
<keyword evidence="7 11" id="KW-0694">RNA-binding</keyword>
<dbReference type="PRINTS" id="PR01848">
    <property type="entry name" value="U2AUXFACTOR"/>
</dbReference>
<organism evidence="16 17">
    <name type="scientific">Paraglomus brasilianum</name>
    <dbReference type="NCBI Taxonomy" id="144538"/>
    <lineage>
        <taxon>Eukaryota</taxon>
        <taxon>Fungi</taxon>
        <taxon>Fungi incertae sedis</taxon>
        <taxon>Mucoromycota</taxon>
        <taxon>Glomeromycotina</taxon>
        <taxon>Glomeromycetes</taxon>
        <taxon>Paraglomerales</taxon>
        <taxon>Paraglomeraceae</taxon>
        <taxon>Paraglomus</taxon>
    </lineage>
</organism>
<feature type="compositionally biased region" description="Basic and acidic residues" evidence="13">
    <location>
        <begin position="410"/>
        <end position="456"/>
    </location>
</feature>
<dbReference type="PANTHER" id="PTHR12620">
    <property type="entry name" value="U2 SNRNP AUXILIARY FACTOR, SMALL SUBUNIT"/>
    <property type="match status" value="1"/>
</dbReference>
<keyword evidence="8" id="KW-0238">DNA-binding</keyword>
<dbReference type="PROSITE" id="PS50102">
    <property type="entry name" value="RRM"/>
    <property type="match status" value="1"/>
</dbReference>
<keyword evidence="4" id="KW-0677">Repeat</keyword>
<dbReference type="InterPro" id="IPR000571">
    <property type="entry name" value="Znf_CCCH"/>
</dbReference>
<feature type="domain" description="C3H1-type" evidence="15">
    <location>
        <begin position="143"/>
        <end position="171"/>
    </location>
</feature>
<evidence type="ECO:0000259" key="15">
    <source>
        <dbReference type="PROSITE" id="PS50103"/>
    </source>
</evidence>
<dbReference type="Proteomes" id="UP000789739">
    <property type="component" value="Unassembled WGS sequence"/>
</dbReference>
<dbReference type="Pfam" id="PF00642">
    <property type="entry name" value="zf-CCCH"/>
    <property type="match status" value="1"/>
</dbReference>
<evidence type="ECO:0000256" key="4">
    <source>
        <dbReference type="ARBA" id="ARBA00022737"/>
    </source>
</evidence>
<evidence type="ECO:0000259" key="14">
    <source>
        <dbReference type="PROSITE" id="PS50102"/>
    </source>
</evidence>